<dbReference type="InterPro" id="IPR033249">
    <property type="entry name" value="CLE_plant"/>
</dbReference>
<sequence length="122" mass="13574">MSQLGAMTLQKGDMESTGGRRNAAGGRAAIVFFLWVLLIFGQLGFFYAVHEETGKLVKSLPRKVRFLDTQPFHAPQSSQVHSPVDIEGDPDTVYGDDKRIVHTVLYSNGVRIREGKRLTRKG</sequence>
<organism evidence="3 4">
    <name type="scientific">Hevea brasiliensis</name>
    <name type="common">Para rubber tree</name>
    <name type="synonym">Siphonia brasiliensis</name>
    <dbReference type="NCBI Taxonomy" id="3981"/>
    <lineage>
        <taxon>Eukaryota</taxon>
        <taxon>Viridiplantae</taxon>
        <taxon>Streptophyta</taxon>
        <taxon>Embryophyta</taxon>
        <taxon>Tracheophyta</taxon>
        <taxon>Spermatophyta</taxon>
        <taxon>Magnoliopsida</taxon>
        <taxon>eudicotyledons</taxon>
        <taxon>Gunneridae</taxon>
        <taxon>Pentapetalae</taxon>
        <taxon>rosids</taxon>
        <taxon>fabids</taxon>
        <taxon>Malpighiales</taxon>
        <taxon>Euphorbiaceae</taxon>
        <taxon>Crotonoideae</taxon>
        <taxon>Micrandreae</taxon>
        <taxon>Hevea</taxon>
    </lineage>
</organism>
<dbReference type="EMBL" id="JAAGAX010000005">
    <property type="protein sequence ID" value="KAF2316799.1"/>
    <property type="molecule type" value="Genomic_DNA"/>
</dbReference>
<keyword evidence="2" id="KW-0472">Membrane</keyword>
<protein>
    <submittedName>
        <fullName evidence="3">Uncharacterized protein</fullName>
    </submittedName>
</protein>
<feature type="transmembrane region" description="Helical" evidence="2">
    <location>
        <begin position="28"/>
        <end position="49"/>
    </location>
</feature>
<keyword evidence="2" id="KW-1133">Transmembrane helix</keyword>
<proteinExistence type="predicted"/>
<dbReference type="PANTHER" id="PTHR34545">
    <property type="entry name" value="CLAVATA3/ESR (CLE)-RELATED PROTEIN 22"/>
    <property type="match status" value="1"/>
</dbReference>
<keyword evidence="4" id="KW-1185">Reference proteome</keyword>
<dbReference type="GO" id="GO:0048731">
    <property type="term" value="P:system development"/>
    <property type="evidence" value="ECO:0007669"/>
    <property type="project" value="InterPro"/>
</dbReference>
<accession>A0A6A6MY93</accession>
<keyword evidence="2" id="KW-0812">Transmembrane</keyword>
<evidence type="ECO:0000256" key="2">
    <source>
        <dbReference type="SAM" id="Phobius"/>
    </source>
</evidence>
<feature type="region of interest" description="Disordered" evidence="1">
    <location>
        <begin position="1"/>
        <end position="20"/>
    </location>
</feature>
<dbReference type="AlphaFoldDB" id="A0A6A6MY93"/>
<gene>
    <name evidence="3" type="ORF">GH714_042140</name>
</gene>
<reference evidence="3 4" key="1">
    <citation type="journal article" date="2020" name="Mol. Plant">
        <title>The Chromosome-Based Rubber Tree Genome Provides New Insights into Spurge Genome Evolution and Rubber Biosynthesis.</title>
        <authorList>
            <person name="Liu J."/>
            <person name="Shi C."/>
            <person name="Shi C.C."/>
            <person name="Li W."/>
            <person name="Zhang Q.J."/>
            <person name="Zhang Y."/>
            <person name="Li K."/>
            <person name="Lu H.F."/>
            <person name="Shi C."/>
            <person name="Zhu S.T."/>
            <person name="Xiao Z.Y."/>
            <person name="Nan H."/>
            <person name="Yue Y."/>
            <person name="Zhu X.G."/>
            <person name="Wu Y."/>
            <person name="Hong X.N."/>
            <person name="Fan G.Y."/>
            <person name="Tong Y."/>
            <person name="Zhang D."/>
            <person name="Mao C.L."/>
            <person name="Liu Y.L."/>
            <person name="Hao S.J."/>
            <person name="Liu W.Q."/>
            <person name="Lv M.Q."/>
            <person name="Zhang H.B."/>
            <person name="Liu Y."/>
            <person name="Hu-Tang G.R."/>
            <person name="Wang J.P."/>
            <person name="Wang J.H."/>
            <person name="Sun Y.H."/>
            <person name="Ni S.B."/>
            <person name="Chen W.B."/>
            <person name="Zhang X.C."/>
            <person name="Jiao Y.N."/>
            <person name="Eichler E.E."/>
            <person name="Li G.H."/>
            <person name="Liu X."/>
            <person name="Gao L.Z."/>
        </authorList>
    </citation>
    <scope>NUCLEOTIDE SEQUENCE [LARGE SCALE GENOMIC DNA]</scope>
    <source>
        <strain evidence="4">cv. GT1</strain>
        <tissue evidence="3">Leaf</tissue>
    </source>
</reference>
<dbReference type="Proteomes" id="UP000467840">
    <property type="component" value="Chromosome 15"/>
</dbReference>
<evidence type="ECO:0000256" key="1">
    <source>
        <dbReference type="SAM" id="MobiDB-lite"/>
    </source>
</evidence>
<evidence type="ECO:0000313" key="3">
    <source>
        <dbReference type="EMBL" id="KAF2316799.1"/>
    </source>
</evidence>
<name>A0A6A6MY93_HEVBR</name>
<dbReference type="PANTHER" id="PTHR34545:SF7">
    <property type="entry name" value="CLAVATA3_ESR (CLE)-RELATED PROTEIN 16"/>
    <property type="match status" value="1"/>
</dbReference>
<comment type="caution">
    <text evidence="3">The sequence shown here is derived from an EMBL/GenBank/DDBJ whole genome shotgun (WGS) entry which is preliminary data.</text>
</comment>
<evidence type="ECO:0000313" key="4">
    <source>
        <dbReference type="Proteomes" id="UP000467840"/>
    </source>
</evidence>